<proteinExistence type="inferred from homology"/>
<evidence type="ECO:0008006" key="7">
    <source>
        <dbReference type="Google" id="ProtNLM"/>
    </source>
</evidence>
<dbReference type="Pfam" id="PF11807">
    <property type="entry name" value="UstYa"/>
    <property type="match status" value="1"/>
</dbReference>
<keyword evidence="2" id="KW-0560">Oxidoreductase</keyword>
<dbReference type="GO" id="GO:0016491">
    <property type="term" value="F:oxidoreductase activity"/>
    <property type="evidence" value="ECO:0007669"/>
    <property type="project" value="UniProtKB-KW"/>
</dbReference>
<dbReference type="GO" id="GO:0043386">
    <property type="term" value="P:mycotoxin biosynthetic process"/>
    <property type="evidence" value="ECO:0007669"/>
    <property type="project" value="InterPro"/>
</dbReference>
<dbReference type="Proteomes" id="UP000559256">
    <property type="component" value="Unassembled WGS sequence"/>
</dbReference>
<comment type="caution">
    <text evidence="5">The sequence shown here is derived from an EMBL/GenBank/DDBJ whole genome shotgun (WGS) entry which is preliminary data.</text>
</comment>
<dbReference type="EMBL" id="JAACJM010000096">
    <property type="protein sequence ID" value="KAF5347164.1"/>
    <property type="molecule type" value="Genomic_DNA"/>
</dbReference>
<reference evidence="5 6" key="1">
    <citation type="journal article" date="2020" name="ISME J.">
        <title>Uncovering the hidden diversity of litter-decomposition mechanisms in mushroom-forming fungi.</title>
        <authorList>
            <person name="Floudas D."/>
            <person name="Bentzer J."/>
            <person name="Ahren D."/>
            <person name="Johansson T."/>
            <person name="Persson P."/>
            <person name="Tunlid A."/>
        </authorList>
    </citation>
    <scope>NUCLEOTIDE SEQUENCE [LARGE SCALE GENOMIC DNA]</scope>
    <source>
        <strain evidence="5 6">CBS 291.85</strain>
    </source>
</reference>
<keyword evidence="4" id="KW-0812">Transmembrane</keyword>
<feature type="transmembrane region" description="Helical" evidence="4">
    <location>
        <begin position="35"/>
        <end position="56"/>
    </location>
</feature>
<keyword evidence="6" id="KW-1185">Reference proteome</keyword>
<dbReference type="InterPro" id="IPR021765">
    <property type="entry name" value="UstYa-like"/>
</dbReference>
<sequence length="246" mass="27856">MSGKAHYERLPEESDGLLQGDEPVVAAKPHSKRPLWLVFAIGYFLVMVVHVTIFCFQVRQSILPKIFKPHYTYIDGDWPQELAVPESYGAMNEIQTAFNDTPQFVDIFSPDAHAHWETILPPGGRGYIKLGGHKELFGITMYHQLHCLVRLRAVIAGEKEDMAHVKHCFNYLRQGIVCNADITLEPGKTIIHTKADGTTYPSVIGGYDVDHKCRDATPVWNYLNEKWAQDFPEYDPMAHASEFGQA</sequence>
<evidence type="ECO:0000313" key="5">
    <source>
        <dbReference type="EMBL" id="KAF5347164.1"/>
    </source>
</evidence>
<dbReference type="PANTHER" id="PTHR33365">
    <property type="entry name" value="YALI0B05434P"/>
    <property type="match status" value="1"/>
</dbReference>
<evidence type="ECO:0000256" key="2">
    <source>
        <dbReference type="ARBA" id="ARBA00023002"/>
    </source>
</evidence>
<evidence type="ECO:0000256" key="3">
    <source>
        <dbReference type="ARBA" id="ARBA00035112"/>
    </source>
</evidence>
<dbReference type="PANTHER" id="PTHR33365:SF11">
    <property type="entry name" value="TAT PATHWAY SIGNAL SEQUENCE"/>
    <property type="match status" value="1"/>
</dbReference>
<comment type="pathway">
    <text evidence="1">Mycotoxin biosynthesis.</text>
</comment>
<keyword evidence="4" id="KW-0472">Membrane</keyword>
<gene>
    <name evidence="5" type="ORF">D9758_011053</name>
</gene>
<protein>
    <recommendedName>
        <fullName evidence="7">Oxidase ustYa</fullName>
    </recommendedName>
</protein>
<comment type="similarity">
    <text evidence="3">Belongs to the ustYa family.</text>
</comment>
<dbReference type="OrthoDB" id="3687641at2759"/>
<dbReference type="AlphaFoldDB" id="A0A8H5CSE5"/>
<keyword evidence="4" id="KW-1133">Transmembrane helix</keyword>
<accession>A0A8H5CSE5</accession>
<organism evidence="5 6">
    <name type="scientific">Tetrapyrgos nigripes</name>
    <dbReference type="NCBI Taxonomy" id="182062"/>
    <lineage>
        <taxon>Eukaryota</taxon>
        <taxon>Fungi</taxon>
        <taxon>Dikarya</taxon>
        <taxon>Basidiomycota</taxon>
        <taxon>Agaricomycotina</taxon>
        <taxon>Agaricomycetes</taxon>
        <taxon>Agaricomycetidae</taxon>
        <taxon>Agaricales</taxon>
        <taxon>Marasmiineae</taxon>
        <taxon>Marasmiaceae</taxon>
        <taxon>Tetrapyrgos</taxon>
    </lineage>
</organism>
<evidence type="ECO:0000313" key="6">
    <source>
        <dbReference type="Proteomes" id="UP000559256"/>
    </source>
</evidence>
<evidence type="ECO:0000256" key="1">
    <source>
        <dbReference type="ARBA" id="ARBA00004685"/>
    </source>
</evidence>
<name>A0A8H5CSE5_9AGAR</name>
<evidence type="ECO:0000256" key="4">
    <source>
        <dbReference type="SAM" id="Phobius"/>
    </source>
</evidence>